<feature type="chain" id="PRO_5022662920" description="Polymerase/histidinol phosphatase N-terminal domain-containing protein" evidence="1">
    <location>
        <begin position="22"/>
        <end position="754"/>
    </location>
</feature>
<proteinExistence type="predicted"/>
<dbReference type="SUPFAM" id="SSF89550">
    <property type="entry name" value="PHP domain-like"/>
    <property type="match status" value="1"/>
</dbReference>
<dbReference type="OrthoDB" id="9804511at2"/>
<dbReference type="Proteomes" id="UP000314616">
    <property type="component" value="Chromosome"/>
</dbReference>
<evidence type="ECO:0000313" key="3">
    <source>
        <dbReference type="Proteomes" id="UP000314616"/>
    </source>
</evidence>
<dbReference type="EMBL" id="CP040915">
    <property type="protein sequence ID" value="QDC25056.1"/>
    <property type="molecule type" value="Genomic_DNA"/>
</dbReference>
<dbReference type="InterPro" id="IPR016195">
    <property type="entry name" value="Pol/histidinol_Pase-like"/>
</dbReference>
<sequence>MLMSAALAVVLGAAAATPALANETDYTIDNPYADVKWSDWAQYTSALHNHSYESDGGNTPAERFEDAYAKGFDIFALTDHNFTNTAWDRTDRPESNDRGKLEYLSTDRLEEMRAGVGRDAKGMLPISYANEQSRANHLLTFWADFNNQSGATLEGNIAQAEELGGVSVVAHPGRYTGGARQTGAQGLIASSHPETVQKYVDLFTRYDSAVGMEIINKKDGDSASDRILWDNILTQTMPERPVWAQSNDDAHSNGALGFSYNVHLMPELSEGAFRHSLEAGTYYASAKVSYRELGNEFISQGATPTISDITVDGDADTVTITGVDTESVRWISEGEVIAEGATIDLDDHDGKVGSYVRAELVGPGGISFTQPFGVHGGPGREVVEVGGIELTASSTTVTADQPVQVTTTATDAQGAPVDLSGAVVAYDTVPGDIISVADDGTITVVNPPLANMAVKVRVTVIAAGQVHTDDVTLTVDVGSTDNLVVAPVLTGDDDVEEYVSSGRMYLDSSDLEIVREGTTEQAVGLRFADLPIPAGAQISEAYVQFTVDEPEASTEDFAVDIRVEDVDDATPFTTETANLTSRAFSEQAVSWADVPLWTVDREAGPDQRTPDLSALLQQIVDRDSWATGNAMVFKITGEGNRSADAFESNAGPVLHVVWTMPEEVPAEEDPEGEREAVIDFRVKTNQGRFVDITEAKAAALREVNYSTGRVVEAVRDFQGREKSFVITVETATKQYRVAVDAETGDAQVTDVTEL</sequence>
<dbReference type="AlphaFoldDB" id="A0A5B8CAE6"/>
<protein>
    <recommendedName>
        <fullName evidence="4">Polymerase/histidinol phosphatase N-terminal domain-containing protein</fullName>
    </recommendedName>
</protein>
<keyword evidence="1" id="KW-0732">Signal</keyword>
<evidence type="ECO:0000256" key="1">
    <source>
        <dbReference type="SAM" id="SignalP"/>
    </source>
</evidence>
<evidence type="ECO:0008006" key="4">
    <source>
        <dbReference type="Google" id="ProtNLM"/>
    </source>
</evidence>
<dbReference type="KEGG" id="gyu:FE374_10955"/>
<dbReference type="Gene3D" id="3.20.20.140">
    <property type="entry name" value="Metal-dependent hydrolases"/>
    <property type="match status" value="1"/>
</dbReference>
<feature type="signal peptide" evidence="1">
    <location>
        <begin position="1"/>
        <end position="21"/>
    </location>
</feature>
<dbReference type="RefSeq" id="WP_139929022.1">
    <property type="nucleotide sequence ID" value="NZ_CP040915.1"/>
</dbReference>
<accession>A0A5B8CAE6</accession>
<name>A0A5B8CAE6_9MICO</name>
<organism evidence="2 3">
    <name type="scientific">Georgenia yuyongxinii</name>
    <dbReference type="NCBI Taxonomy" id="2589797"/>
    <lineage>
        <taxon>Bacteria</taxon>
        <taxon>Bacillati</taxon>
        <taxon>Actinomycetota</taxon>
        <taxon>Actinomycetes</taxon>
        <taxon>Micrococcales</taxon>
        <taxon>Bogoriellaceae</taxon>
        <taxon>Georgenia</taxon>
    </lineage>
</organism>
<evidence type="ECO:0000313" key="2">
    <source>
        <dbReference type="EMBL" id="QDC25056.1"/>
    </source>
</evidence>
<gene>
    <name evidence="2" type="ORF">FE374_10955</name>
</gene>
<reference evidence="2 3" key="1">
    <citation type="submission" date="2019-05" db="EMBL/GenBank/DDBJ databases">
        <title>Georgenia *** sp. nov., and Georgenia *** sp. nov., isolated from the intestinal contents of plateau pika (Ochotona curzoniae) in the Qinghai-Tibet plateau of China.</title>
        <authorList>
            <person name="Tian Z."/>
        </authorList>
    </citation>
    <scope>NUCLEOTIDE SEQUENCE [LARGE SCALE GENOMIC DNA]</scope>
    <source>
        <strain evidence="2 3">Z443</strain>
    </source>
</reference>